<gene>
    <name evidence="13" type="ORF">GCM10007096_39810</name>
</gene>
<proteinExistence type="inferred from homology"/>
<dbReference type="SUPFAM" id="SSF52972">
    <property type="entry name" value="ITPase-like"/>
    <property type="match status" value="1"/>
</dbReference>
<dbReference type="Pfam" id="PF01931">
    <property type="entry name" value="NTPase_I-T"/>
    <property type="match status" value="1"/>
</dbReference>
<dbReference type="AlphaFoldDB" id="A0A8J3EP11"/>
<evidence type="ECO:0000256" key="4">
    <source>
        <dbReference type="ARBA" id="ARBA00022801"/>
    </source>
</evidence>
<organism evidence="13 14">
    <name type="scientific">Pullulanibacillus pueri</name>
    <dbReference type="NCBI Taxonomy" id="1437324"/>
    <lineage>
        <taxon>Bacteria</taxon>
        <taxon>Bacillati</taxon>
        <taxon>Bacillota</taxon>
        <taxon>Bacilli</taxon>
        <taxon>Bacillales</taxon>
        <taxon>Sporolactobacillaceae</taxon>
        <taxon>Pullulanibacillus</taxon>
    </lineage>
</organism>
<keyword evidence="2 11" id="KW-0479">Metal-binding</keyword>
<evidence type="ECO:0000256" key="1">
    <source>
        <dbReference type="ARBA" id="ARBA00001936"/>
    </source>
</evidence>
<dbReference type="InterPro" id="IPR002786">
    <property type="entry name" value="Non_canon_purine_NTPase"/>
</dbReference>
<name>A0A8J3EP11_9BACL</name>
<dbReference type="InterPro" id="IPR026533">
    <property type="entry name" value="NTPase/PRRC1"/>
</dbReference>
<dbReference type="GO" id="GO:0000166">
    <property type="term" value="F:nucleotide binding"/>
    <property type="evidence" value="ECO:0007669"/>
    <property type="project" value="UniProtKB-KW"/>
</dbReference>
<evidence type="ECO:0000256" key="2">
    <source>
        <dbReference type="ARBA" id="ARBA00022723"/>
    </source>
</evidence>
<comment type="cofactor">
    <cofactor evidence="11">
        <name>Mg(2+)</name>
        <dbReference type="ChEBI" id="CHEBI:18420"/>
    </cofactor>
    <cofactor evidence="11">
        <name>Mn(2+)</name>
        <dbReference type="ChEBI" id="CHEBI:29035"/>
    </cofactor>
    <text evidence="11">Binds 1 divalent metal cation per subunit; can use either Mg(2+) or Mn(2+).</text>
</comment>
<evidence type="ECO:0000256" key="6">
    <source>
        <dbReference type="ARBA" id="ARBA00023080"/>
    </source>
</evidence>
<keyword evidence="14" id="KW-1185">Reference proteome</keyword>
<dbReference type="HAMAP" id="MF_00648">
    <property type="entry name" value="Non_canon_purine_NTPase_YjjX"/>
    <property type="match status" value="1"/>
</dbReference>
<accession>A0A8J3EP11</accession>
<feature type="binding site" evidence="11">
    <location>
        <begin position="64"/>
        <end position="65"/>
    </location>
    <ligand>
        <name>substrate</name>
    </ligand>
</feature>
<dbReference type="EMBL" id="BMFV01000047">
    <property type="protein sequence ID" value="GGH88144.1"/>
    <property type="molecule type" value="Genomic_DNA"/>
</dbReference>
<dbReference type="PANTHER" id="PTHR34699:SF2">
    <property type="entry name" value="NON-CANONICAL PURINE NTP PHOSPHATASE_PRRC1 DOMAIN-CONTAINING PROTEIN"/>
    <property type="match status" value="1"/>
</dbReference>
<keyword evidence="3 11" id="KW-0547">Nucleotide-binding</keyword>
<dbReference type="PANTHER" id="PTHR34699">
    <property type="match status" value="1"/>
</dbReference>
<reference evidence="13" key="1">
    <citation type="journal article" date="2014" name="Int. J. Syst. Evol. Microbiol.">
        <title>Complete genome sequence of Corynebacterium casei LMG S-19264T (=DSM 44701T), isolated from a smear-ripened cheese.</title>
        <authorList>
            <consortium name="US DOE Joint Genome Institute (JGI-PGF)"/>
            <person name="Walter F."/>
            <person name="Albersmeier A."/>
            <person name="Kalinowski J."/>
            <person name="Ruckert C."/>
        </authorList>
    </citation>
    <scope>NUCLEOTIDE SEQUENCE</scope>
    <source>
        <strain evidence="13">CGMCC 1.12777</strain>
    </source>
</reference>
<keyword evidence="6 11" id="KW-0546">Nucleotide metabolism</keyword>
<dbReference type="RefSeq" id="WP_308420054.1">
    <property type="nucleotide sequence ID" value="NZ_BMFV01000047.1"/>
</dbReference>
<keyword evidence="4 11" id="KW-0378">Hydrolase</keyword>
<dbReference type="GO" id="GO:0103023">
    <property type="term" value="F:ITPase activity"/>
    <property type="evidence" value="ECO:0007669"/>
    <property type="project" value="UniProtKB-EC"/>
</dbReference>
<evidence type="ECO:0000256" key="9">
    <source>
        <dbReference type="ARBA" id="ARBA00048781"/>
    </source>
</evidence>
<dbReference type="GO" id="GO:0009117">
    <property type="term" value="P:nucleotide metabolic process"/>
    <property type="evidence" value="ECO:0007669"/>
    <property type="project" value="UniProtKB-KW"/>
</dbReference>
<evidence type="ECO:0000256" key="8">
    <source>
        <dbReference type="ARBA" id="ARBA00048174"/>
    </source>
</evidence>
<dbReference type="GO" id="GO:0006772">
    <property type="term" value="P:thiamine metabolic process"/>
    <property type="evidence" value="ECO:0007669"/>
    <property type="project" value="TreeGrafter"/>
</dbReference>
<dbReference type="GO" id="GO:0046872">
    <property type="term" value="F:metal ion binding"/>
    <property type="evidence" value="ECO:0007669"/>
    <property type="project" value="UniProtKB-KW"/>
</dbReference>
<comment type="similarity">
    <text evidence="10 11">Belongs to the YjjX NTPase family.</text>
</comment>
<dbReference type="EC" id="3.6.1.73" evidence="11"/>
<protein>
    <recommendedName>
        <fullName evidence="11">Probable inosine/xanthosine triphosphatase</fullName>
        <shortName evidence="11">ITPase/XTPase</shortName>
        <ecNumber evidence="11">3.6.1.73</ecNumber>
    </recommendedName>
    <alternativeName>
        <fullName evidence="11">Non-canonical purine NTP phosphatase</fullName>
    </alternativeName>
    <alternativeName>
        <fullName evidence="11">Non-standard purine NTP phosphatase</fullName>
    </alternativeName>
    <alternativeName>
        <fullName evidence="11">Nucleoside-triphosphate phosphatase</fullName>
        <shortName evidence="11">NTPase</shortName>
    </alternativeName>
</protein>
<sequence length="173" mass="18452">MMRKIGVGSSNPAKIKPVERFCASLEMEVFGLEVPSGVSDQPIGDRETLEGAKNRAQAVLNQSDADIGIGLEGGVTTIGDTMYVCNWGALVDREGRCLTASGAGIALPQTIAEGINAGRELGDVIDDYTSQTNVKQGQGTIGILTNGRVTRDEMFYQIIVLLFGQLEYHSLNS</sequence>
<comment type="caution">
    <text evidence="11">Lacks conserved residue(s) required for the propagation of feature annotation.</text>
</comment>
<evidence type="ECO:0000259" key="12">
    <source>
        <dbReference type="Pfam" id="PF01931"/>
    </source>
</evidence>
<dbReference type="InterPro" id="IPR029001">
    <property type="entry name" value="ITPase-like_fam"/>
</dbReference>
<evidence type="ECO:0000313" key="13">
    <source>
        <dbReference type="EMBL" id="GGH88144.1"/>
    </source>
</evidence>
<feature type="domain" description="Non-canonical purine NTP phosphatase/PRRC1" evidence="12">
    <location>
        <begin position="8"/>
        <end position="161"/>
    </location>
</feature>
<feature type="binding site" evidence="11">
    <location>
        <begin position="9"/>
        <end position="14"/>
    </location>
    <ligand>
        <name>substrate</name>
    </ligand>
</feature>
<comment type="function">
    <text evidence="11">Phosphatase that hydrolyzes non-canonical purine nucleotides such as XTP and ITP to their respective diphosphate derivatives. Probably excludes non-canonical purines from DNA/RNA precursor pool, thus preventing their incorporation into DNA/RNA and avoiding chromosomal lesions.</text>
</comment>
<comment type="catalytic activity">
    <reaction evidence="8 11">
        <text>ITP + H2O = IDP + phosphate + H(+)</text>
        <dbReference type="Rhea" id="RHEA:28330"/>
        <dbReference type="ChEBI" id="CHEBI:15377"/>
        <dbReference type="ChEBI" id="CHEBI:15378"/>
        <dbReference type="ChEBI" id="CHEBI:43474"/>
        <dbReference type="ChEBI" id="CHEBI:58280"/>
        <dbReference type="ChEBI" id="CHEBI:61402"/>
        <dbReference type="EC" id="3.6.1.73"/>
    </reaction>
</comment>
<comment type="subunit">
    <text evidence="11">Homodimer.</text>
</comment>
<comment type="cofactor">
    <cofactor evidence="1">
        <name>Mn(2+)</name>
        <dbReference type="ChEBI" id="CHEBI:29035"/>
    </cofactor>
</comment>
<evidence type="ECO:0000256" key="11">
    <source>
        <dbReference type="HAMAP-Rule" id="MF_00648"/>
    </source>
</evidence>
<comment type="caution">
    <text evidence="13">The sequence shown here is derived from an EMBL/GenBank/DDBJ whole genome shotgun (WGS) entry which is preliminary data.</text>
</comment>
<evidence type="ECO:0000256" key="5">
    <source>
        <dbReference type="ARBA" id="ARBA00022842"/>
    </source>
</evidence>
<dbReference type="Gene3D" id="3.90.950.10">
    <property type="match status" value="1"/>
</dbReference>
<dbReference type="FunFam" id="3.90.950.10:FF:000002">
    <property type="entry name" value="Inosine/xanthosine triphosphatase"/>
    <property type="match status" value="1"/>
</dbReference>
<evidence type="ECO:0000256" key="10">
    <source>
        <dbReference type="ARBA" id="ARBA00060855"/>
    </source>
</evidence>
<evidence type="ECO:0000313" key="14">
    <source>
        <dbReference type="Proteomes" id="UP000656813"/>
    </source>
</evidence>
<comment type="catalytic activity">
    <reaction evidence="9 11">
        <text>XTP + H2O = XDP + phosphate + H(+)</text>
        <dbReference type="Rhea" id="RHEA:28406"/>
        <dbReference type="ChEBI" id="CHEBI:15377"/>
        <dbReference type="ChEBI" id="CHEBI:15378"/>
        <dbReference type="ChEBI" id="CHEBI:43474"/>
        <dbReference type="ChEBI" id="CHEBI:59884"/>
        <dbReference type="ChEBI" id="CHEBI:61314"/>
        <dbReference type="EC" id="3.6.1.73"/>
    </reaction>
</comment>
<dbReference type="Proteomes" id="UP000656813">
    <property type="component" value="Unassembled WGS sequence"/>
</dbReference>
<keyword evidence="7 11" id="KW-0464">Manganese</keyword>
<dbReference type="InterPro" id="IPR050299">
    <property type="entry name" value="YjjX_NTPase"/>
</dbReference>
<reference evidence="13" key="2">
    <citation type="submission" date="2020-09" db="EMBL/GenBank/DDBJ databases">
        <authorList>
            <person name="Sun Q."/>
            <person name="Zhou Y."/>
        </authorList>
    </citation>
    <scope>NUCLEOTIDE SEQUENCE</scope>
    <source>
        <strain evidence="13">CGMCC 1.12777</strain>
    </source>
</reference>
<feature type="binding site" evidence="11">
    <location>
        <position position="64"/>
    </location>
    <ligand>
        <name>Mg(2+)</name>
        <dbReference type="ChEBI" id="CHEBI:18420"/>
    </ligand>
</feature>
<evidence type="ECO:0000256" key="3">
    <source>
        <dbReference type="ARBA" id="ARBA00022741"/>
    </source>
</evidence>
<keyword evidence="5 11" id="KW-0460">Magnesium</keyword>
<evidence type="ECO:0000256" key="7">
    <source>
        <dbReference type="ARBA" id="ARBA00023211"/>
    </source>
</evidence>